<keyword evidence="2" id="KW-1185">Reference proteome</keyword>
<gene>
    <name evidence="1" type="ORF">BpHYR1_043588</name>
</gene>
<evidence type="ECO:0000313" key="2">
    <source>
        <dbReference type="Proteomes" id="UP000276133"/>
    </source>
</evidence>
<name>A0A3M7T025_BRAPC</name>
<sequence>MSKTKLFVNVNSKIEKDMKKSSVINNQTESDIPSLQIGLILRFSLILVNTKSEEKDLLEGRSLSIDFKNCDKIKILTVLVIINNSFRYLIECLIIDTDIKKTIKDL</sequence>
<dbReference type="AlphaFoldDB" id="A0A3M7T025"/>
<comment type="caution">
    <text evidence="1">The sequence shown here is derived from an EMBL/GenBank/DDBJ whole genome shotgun (WGS) entry which is preliminary data.</text>
</comment>
<accession>A0A3M7T025</accession>
<reference evidence="1 2" key="1">
    <citation type="journal article" date="2018" name="Sci. Rep.">
        <title>Genomic signatures of local adaptation to the degree of environmental predictability in rotifers.</title>
        <authorList>
            <person name="Franch-Gras L."/>
            <person name="Hahn C."/>
            <person name="Garcia-Roger E.M."/>
            <person name="Carmona M.J."/>
            <person name="Serra M."/>
            <person name="Gomez A."/>
        </authorList>
    </citation>
    <scope>NUCLEOTIDE SEQUENCE [LARGE SCALE GENOMIC DNA]</scope>
    <source>
        <strain evidence="1">HYR1</strain>
    </source>
</reference>
<organism evidence="1 2">
    <name type="scientific">Brachionus plicatilis</name>
    <name type="common">Marine rotifer</name>
    <name type="synonym">Brachionus muelleri</name>
    <dbReference type="NCBI Taxonomy" id="10195"/>
    <lineage>
        <taxon>Eukaryota</taxon>
        <taxon>Metazoa</taxon>
        <taxon>Spiralia</taxon>
        <taxon>Gnathifera</taxon>
        <taxon>Rotifera</taxon>
        <taxon>Eurotatoria</taxon>
        <taxon>Monogononta</taxon>
        <taxon>Pseudotrocha</taxon>
        <taxon>Ploima</taxon>
        <taxon>Brachionidae</taxon>
        <taxon>Brachionus</taxon>
    </lineage>
</organism>
<protein>
    <submittedName>
        <fullName evidence="1">Uncharacterized protein</fullName>
    </submittedName>
</protein>
<dbReference type="Proteomes" id="UP000276133">
    <property type="component" value="Unassembled WGS sequence"/>
</dbReference>
<proteinExistence type="predicted"/>
<evidence type="ECO:0000313" key="1">
    <source>
        <dbReference type="EMBL" id="RNA41362.1"/>
    </source>
</evidence>
<dbReference type="EMBL" id="REGN01000513">
    <property type="protein sequence ID" value="RNA41362.1"/>
    <property type="molecule type" value="Genomic_DNA"/>
</dbReference>